<evidence type="ECO:0000313" key="1">
    <source>
        <dbReference type="EMBL" id="MCV2867614.1"/>
    </source>
</evidence>
<name>A0ABT2Z903_9RHOB</name>
<accession>A0ABT2Z903</accession>
<keyword evidence="1" id="KW-0436">Ligase</keyword>
<protein>
    <submittedName>
        <fullName evidence="1">Phenylacetate--CoA ligase family protein</fullName>
    </submittedName>
</protein>
<dbReference type="Proteomes" id="UP001652542">
    <property type="component" value="Unassembled WGS sequence"/>
</dbReference>
<dbReference type="PANTHER" id="PTHR43845:SF1">
    <property type="entry name" value="BLR5969 PROTEIN"/>
    <property type="match status" value="1"/>
</dbReference>
<dbReference type="RefSeq" id="WP_263733256.1">
    <property type="nucleotide sequence ID" value="NZ_JAOWKY010000001.1"/>
</dbReference>
<keyword evidence="2" id="KW-1185">Reference proteome</keyword>
<dbReference type="SUPFAM" id="SSF56801">
    <property type="entry name" value="Acetyl-CoA synthetase-like"/>
    <property type="match status" value="1"/>
</dbReference>
<proteinExistence type="predicted"/>
<sequence length="389" mass="41476">MTSYDTLETRSADERAGAQLQALNAQLARNGRDPVASLADLAELPVLRKSELAHDQKQKPPFGGIPTSNVAHIFQSPGPIYEPGGVSHDWWRMGRFLHACGIGTEDIVQNCFGYHLTPAGMIFENGARAVGAKVLPAGTGQTDLQVRAAADIGTTAYAGTPDYLKVILDRAEEMGERLRITKAAVGGGALFPSLRAEYADRGIACLQCYATADLGNIAYESPAMEGMIVDEGVIVEIVRPGTGDPVAEGEVGEVVVTTLNPDYPLVRFATGDLSAVLCGQSPCGRTNMRIKGWMGRADQTTKIKGMFVRPEQVAAFVARHSEIARARVVATREGEIDVMTVRVEAPAGAGAGYEDSVAQTLKLKGRIEVVPPGSLPNDGKVIDDQRVYD</sequence>
<evidence type="ECO:0000313" key="2">
    <source>
        <dbReference type="Proteomes" id="UP001652542"/>
    </source>
</evidence>
<reference evidence="1 2" key="1">
    <citation type="submission" date="2022-10" db="EMBL/GenBank/DDBJ databases">
        <title>Defluviimonas sp. nov., isolated from ocean surface water.</title>
        <authorList>
            <person name="He W."/>
            <person name="Wang L."/>
            <person name="Zhang D.-F."/>
        </authorList>
    </citation>
    <scope>NUCLEOTIDE SEQUENCE [LARGE SCALE GENOMIC DNA]</scope>
    <source>
        <strain evidence="1 2">WL0002</strain>
    </source>
</reference>
<dbReference type="InterPro" id="IPR042099">
    <property type="entry name" value="ANL_N_sf"/>
</dbReference>
<dbReference type="EMBL" id="JAOWKY010000001">
    <property type="protein sequence ID" value="MCV2867614.1"/>
    <property type="molecule type" value="Genomic_DNA"/>
</dbReference>
<dbReference type="InterPro" id="IPR045851">
    <property type="entry name" value="AMP-bd_C_sf"/>
</dbReference>
<dbReference type="PANTHER" id="PTHR43845">
    <property type="entry name" value="BLR5969 PROTEIN"/>
    <property type="match status" value="1"/>
</dbReference>
<gene>
    <name evidence="1" type="ORF">OEW28_03110</name>
</gene>
<dbReference type="Gene3D" id="3.40.50.12780">
    <property type="entry name" value="N-terminal domain of ligase-like"/>
    <property type="match status" value="1"/>
</dbReference>
<dbReference type="GO" id="GO:0016874">
    <property type="term" value="F:ligase activity"/>
    <property type="evidence" value="ECO:0007669"/>
    <property type="project" value="UniProtKB-KW"/>
</dbReference>
<dbReference type="Gene3D" id="3.30.300.30">
    <property type="match status" value="1"/>
</dbReference>
<comment type="caution">
    <text evidence="1">The sequence shown here is derived from an EMBL/GenBank/DDBJ whole genome shotgun (WGS) entry which is preliminary data.</text>
</comment>
<organism evidence="1 2">
    <name type="scientific">Albidovulum marisflavi</name>
    <dbReference type="NCBI Taxonomy" id="2984159"/>
    <lineage>
        <taxon>Bacteria</taxon>
        <taxon>Pseudomonadati</taxon>
        <taxon>Pseudomonadota</taxon>
        <taxon>Alphaproteobacteria</taxon>
        <taxon>Rhodobacterales</taxon>
        <taxon>Paracoccaceae</taxon>
        <taxon>Albidovulum</taxon>
    </lineage>
</organism>